<dbReference type="PANTHER" id="PTHR37015">
    <property type="entry name" value="REVERSE TRANSCRIPTASE DOMAIN-CONTAINING PROTEIN"/>
    <property type="match status" value="1"/>
</dbReference>
<proteinExistence type="predicted"/>
<organism evidence="2 3">
    <name type="scientific">Blyttiomyces helicus</name>
    <dbReference type="NCBI Taxonomy" id="388810"/>
    <lineage>
        <taxon>Eukaryota</taxon>
        <taxon>Fungi</taxon>
        <taxon>Fungi incertae sedis</taxon>
        <taxon>Chytridiomycota</taxon>
        <taxon>Chytridiomycota incertae sedis</taxon>
        <taxon>Chytridiomycetes</taxon>
        <taxon>Chytridiomycetes incertae sedis</taxon>
        <taxon>Blyttiomyces</taxon>
    </lineage>
</organism>
<feature type="compositionally biased region" description="Basic and acidic residues" evidence="1">
    <location>
        <begin position="123"/>
        <end position="136"/>
    </location>
</feature>
<evidence type="ECO:0000256" key="1">
    <source>
        <dbReference type="SAM" id="MobiDB-lite"/>
    </source>
</evidence>
<dbReference type="EMBL" id="ML000410">
    <property type="protein sequence ID" value="RKO84170.1"/>
    <property type="molecule type" value="Genomic_DNA"/>
</dbReference>
<keyword evidence="3" id="KW-1185">Reference proteome</keyword>
<protein>
    <submittedName>
        <fullName evidence="2">Uncharacterized protein</fullName>
    </submittedName>
</protein>
<dbReference type="Proteomes" id="UP000269721">
    <property type="component" value="Unassembled WGS sequence"/>
</dbReference>
<dbReference type="OrthoDB" id="2162689at2759"/>
<name>A0A4P9W0T6_9FUNG</name>
<evidence type="ECO:0000313" key="2">
    <source>
        <dbReference type="EMBL" id="RKO84170.1"/>
    </source>
</evidence>
<reference evidence="3" key="1">
    <citation type="journal article" date="2018" name="Nat. Microbiol.">
        <title>Leveraging single-cell genomics to expand the fungal tree of life.</title>
        <authorList>
            <person name="Ahrendt S.R."/>
            <person name="Quandt C.A."/>
            <person name="Ciobanu D."/>
            <person name="Clum A."/>
            <person name="Salamov A."/>
            <person name="Andreopoulos B."/>
            <person name="Cheng J.F."/>
            <person name="Woyke T."/>
            <person name="Pelin A."/>
            <person name="Henrissat B."/>
            <person name="Reynolds N.K."/>
            <person name="Benny G.L."/>
            <person name="Smith M.E."/>
            <person name="James T.Y."/>
            <person name="Grigoriev I.V."/>
        </authorList>
    </citation>
    <scope>NUCLEOTIDE SEQUENCE [LARGE SCALE GENOMIC DNA]</scope>
</reference>
<feature type="region of interest" description="Disordered" evidence="1">
    <location>
        <begin position="110"/>
        <end position="136"/>
    </location>
</feature>
<accession>A0A4P9W0T6</accession>
<evidence type="ECO:0000313" key="3">
    <source>
        <dbReference type="Proteomes" id="UP000269721"/>
    </source>
</evidence>
<dbReference type="PANTHER" id="PTHR37015:SF2">
    <property type="entry name" value="REVERSE TRANSCRIPTASE DOMAIN-CONTAINING PROTEIN"/>
    <property type="match status" value="1"/>
</dbReference>
<gene>
    <name evidence="2" type="ORF">BDK51DRAFT_50900</name>
</gene>
<sequence>MASNSTASTPATTATFSPFNEIMHAATRPREKLSILHDGIKSPPIAHQDSHPSLDTVQAIVEQAQIDPCPTTPLIKHWIGIVEAEIEHARNRLESARVFGSLLTEWLPSESGPATTDVDAGAGEERNERLEKQEQRRRMQDMFFTPADVDTGRLCEYLDELFTFDEPEHKNVLESVRWSMKSFGNNLLNAKWNRAIYKAAKEQYDARYGTESDAGRVIGDVIPTGGRVPFMEYDEFIKARVVSTRHSHWYNAYTHLLLKVELEAPQPSVEVSTALGKLPHSDSSSIGRWQSMSDYWKSIVAIYGGEALARYGELAIMDAGLIPLGMISSLKSVKIKWDQ</sequence>
<dbReference type="AlphaFoldDB" id="A0A4P9W0T6"/>